<evidence type="ECO:0000256" key="5">
    <source>
        <dbReference type="ARBA" id="ARBA00022989"/>
    </source>
</evidence>
<evidence type="ECO:0000259" key="11">
    <source>
        <dbReference type="PROSITE" id="PS50262"/>
    </source>
</evidence>
<dbReference type="SUPFAM" id="SSF81321">
    <property type="entry name" value="Family A G protein-coupled receptor-like"/>
    <property type="match status" value="1"/>
</dbReference>
<dbReference type="Proteomes" id="UP000285301">
    <property type="component" value="Unassembled WGS sequence"/>
</dbReference>
<comment type="subcellular location">
    <subcellularLocation>
        <location evidence="1">Cell membrane</location>
        <topology evidence="1">Multi-pass membrane protein</topology>
    </subcellularLocation>
</comment>
<dbReference type="PANTHER" id="PTHR46925:SF2">
    <property type="entry name" value="G-PROTEIN COUPLED RECEPTOR TKR-1-RELATED"/>
    <property type="match status" value="1"/>
</dbReference>
<dbReference type="PROSITE" id="PS50262">
    <property type="entry name" value="G_PROTEIN_RECEP_F1_2"/>
    <property type="match status" value="1"/>
</dbReference>
<evidence type="ECO:0000313" key="13">
    <source>
        <dbReference type="Proteomes" id="UP000285301"/>
    </source>
</evidence>
<feature type="non-terminal residue" evidence="12">
    <location>
        <position position="177"/>
    </location>
</feature>
<dbReference type="OrthoDB" id="5981855at2759"/>
<dbReference type="InterPro" id="IPR017452">
    <property type="entry name" value="GPCR_Rhodpsn_7TM"/>
</dbReference>
<evidence type="ECO:0000256" key="2">
    <source>
        <dbReference type="ARBA" id="ARBA00010663"/>
    </source>
</evidence>
<keyword evidence="13" id="KW-1185">Reference proteome</keyword>
<feature type="transmembrane region" description="Helical" evidence="10">
    <location>
        <begin position="60"/>
        <end position="83"/>
    </location>
</feature>
<evidence type="ECO:0000256" key="4">
    <source>
        <dbReference type="ARBA" id="ARBA00022692"/>
    </source>
</evidence>
<accession>A0A3S3RNC7</accession>
<keyword evidence="7 10" id="KW-0472">Membrane</keyword>
<dbReference type="Gene3D" id="1.20.1070.10">
    <property type="entry name" value="Rhodopsin 7-helix transmembrane proteins"/>
    <property type="match status" value="1"/>
</dbReference>
<evidence type="ECO:0000256" key="8">
    <source>
        <dbReference type="ARBA" id="ARBA00023170"/>
    </source>
</evidence>
<keyword evidence="4 10" id="KW-0812">Transmembrane</keyword>
<dbReference type="GO" id="GO:0004995">
    <property type="term" value="F:tachykinin receptor activity"/>
    <property type="evidence" value="ECO:0007669"/>
    <property type="project" value="InterPro"/>
</dbReference>
<dbReference type="GO" id="GO:0005886">
    <property type="term" value="C:plasma membrane"/>
    <property type="evidence" value="ECO:0007669"/>
    <property type="project" value="UniProtKB-SubCell"/>
</dbReference>
<feature type="domain" description="G-protein coupled receptors family 1 profile" evidence="11">
    <location>
        <begin position="1"/>
        <end position="171"/>
    </location>
</feature>
<keyword evidence="9" id="KW-0807">Transducer</keyword>
<evidence type="ECO:0000256" key="7">
    <source>
        <dbReference type="ARBA" id="ARBA00023136"/>
    </source>
</evidence>
<evidence type="ECO:0000256" key="6">
    <source>
        <dbReference type="ARBA" id="ARBA00023040"/>
    </source>
</evidence>
<dbReference type="EMBL" id="NCKU01006414">
    <property type="protein sequence ID" value="RWS03528.1"/>
    <property type="molecule type" value="Genomic_DNA"/>
</dbReference>
<keyword evidence="6" id="KW-0297">G-protein coupled receptor</keyword>
<gene>
    <name evidence="12" type="ORF">B4U79_10094</name>
</gene>
<dbReference type="InterPro" id="IPR001681">
    <property type="entry name" value="Neurokn_rcpt"/>
</dbReference>
<proteinExistence type="inferred from homology"/>
<protein>
    <submittedName>
        <fullName evidence="12">Tachykinin-like peptides receptor 99D</fullName>
    </submittedName>
</protein>
<dbReference type="PANTHER" id="PTHR46925">
    <property type="entry name" value="G-PROTEIN COUPLED RECEPTOR TKR-1-RELATED"/>
    <property type="match status" value="1"/>
</dbReference>
<evidence type="ECO:0000256" key="1">
    <source>
        <dbReference type="ARBA" id="ARBA00004651"/>
    </source>
</evidence>
<dbReference type="InterPro" id="IPR000276">
    <property type="entry name" value="GPCR_Rhodpsn"/>
</dbReference>
<dbReference type="PRINTS" id="PR00237">
    <property type="entry name" value="GPCRRHODOPSN"/>
</dbReference>
<evidence type="ECO:0000256" key="10">
    <source>
        <dbReference type="SAM" id="Phobius"/>
    </source>
</evidence>
<reference evidence="12 13" key="1">
    <citation type="journal article" date="2018" name="Gigascience">
        <title>Genomes of trombidid mites reveal novel predicted allergens and laterally-transferred genes associated with secondary metabolism.</title>
        <authorList>
            <person name="Dong X."/>
            <person name="Chaisiri K."/>
            <person name="Xia D."/>
            <person name="Armstrong S.D."/>
            <person name="Fang Y."/>
            <person name="Donnelly M.J."/>
            <person name="Kadowaki T."/>
            <person name="McGarry J.W."/>
            <person name="Darby A.C."/>
            <person name="Makepeace B.L."/>
        </authorList>
    </citation>
    <scope>NUCLEOTIDE SEQUENCE [LARGE SCALE GENOMIC DNA]</scope>
    <source>
        <strain evidence="12">UoL-WK</strain>
    </source>
</reference>
<sequence length="177" mass="20552">MAKKAAVIIIVFIWICGSLLSLPNALISRAITYSYANGEKRTLCFLIWPDGIPGLSTFDYIYNIAILLLTYVLPMASMAFTYTMMARVLWGSKCIGEQSQLQQDFIRSKQKVVKMLIVVVVIFAICWLPYHCYFLYSYHSPEVANKQYVQHVYLAFYWLAMSNSMYNPMIYVWMNKK</sequence>
<evidence type="ECO:0000256" key="3">
    <source>
        <dbReference type="ARBA" id="ARBA00022475"/>
    </source>
</evidence>
<organism evidence="12 13">
    <name type="scientific">Dinothrombium tinctorium</name>
    <dbReference type="NCBI Taxonomy" id="1965070"/>
    <lineage>
        <taxon>Eukaryota</taxon>
        <taxon>Metazoa</taxon>
        <taxon>Ecdysozoa</taxon>
        <taxon>Arthropoda</taxon>
        <taxon>Chelicerata</taxon>
        <taxon>Arachnida</taxon>
        <taxon>Acari</taxon>
        <taxon>Acariformes</taxon>
        <taxon>Trombidiformes</taxon>
        <taxon>Prostigmata</taxon>
        <taxon>Anystina</taxon>
        <taxon>Parasitengona</taxon>
        <taxon>Trombidioidea</taxon>
        <taxon>Trombidiidae</taxon>
        <taxon>Dinothrombium</taxon>
    </lineage>
</organism>
<dbReference type="Pfam" id="PF00001">
    <property type="entry name" value="7tm_1"/>
    <property type="match status" value="1"/>
</dbReference>
<evidence type="ECO:0000256" key="9">
    <source>
        <dbReference type="ARBA" id="ARBA00023224"/>
    </source>
</evidence>
<feature type="transmembrane region" description="Helical" evidence="10">
    <location>
        <begin position="115"/>
        <end position="136"/>
    </location>
</feature>
<comment type="similarity">
    <text evidence="2">Belongs to the G-protein coupled receptor 1 family.</text>
</comment>
<keyword evidence="8 12" id="KW-0675">Receptor</keyword>
<name>A0A3S3RNC7_9ACAR</name>
<keyword evidence="3" id="KW-1003">Cell membrane</keyword>
<keyword evidence="5 10" id="KW-1133">Transmembrane helix</keyword>
<comment type="caution">
    <text evidence="12">The sequence shown here is derived from an EMBL/GenBank/DDBJ whole genome shotgun (WGS) entry which is preliminary data.</text>
</comment>
<evidence type="ECO:0000313" key="12">
    <source>
        <dbReference type="EMBL" id="RWS03528.1"/>
    </source>
</evidence>
<dbReference type="STRING" id="1965070.A0A3S3RNC7"/>
<feature type="transmembrane region" description="Helical" evidence="10">
    <location>
        <begin position="156"/>
        <end position="174"/>
    </location>
</feature>
<dbReference type="AlphaFoldDB" id="A0A3S3RNC7"/>